<evidence type="ECO:0000313" key="1">
    <source>
        <dbReference type="EMBL" id="CAK8991542.1"/>
    </source>
</evidence>
<dbReference type="Proteomes" id="UP001642484">
    <property type="component" value="Unassembled WGS sequence"/>
</dbReference>
<gene>
    <name evidence="1" type="ORF">CCMP2556_LOCUS2504</name>
</gene>
<sequence length="168" mass="19292">MQVFVADTVQRHPRMHLNGKHGTKKRYDSVSLQKFSLCYCLEPKILNHSNPACELNKFDDMMRFLHERVAMFGQVLVVDEQFEVLYRAWCVAEVMEANFLDIPTRVKVLSQDAVDCNYDRLSTLDVRDCSASSAGDKDLILQKISDVDAFNLKLQQSPSLTELNWCSL</sequence>
<accession>A0ABP0HMX4</accession>
<organism evidence="1 2">
    <name type="scientific">Durusdinium trenchii</name>
    <dbReference type="NCBI Taxonomy" id="1381693"/>
    <lineage>
        <taxon>Eukaryota</taxon>
        <taxon>Sar</taxon>
        <taxon>Alveolata</taxon>
        <taxon>Dinophyceae</taxon>
        <taxon>Suessiales</taxon>
        <taxon>Symbiodiniaceae</taxon>
        <taxon>Durusdinium</taxon>
    </lineage>
</organism>
<dbReference type="EMBL" id="CAXAMN010000947">
    <property type="protein sequence ID" value="CAK8991542.1"/>
    <property type="molecule type" value="Genomic_DNA"/>
</dbReference>
<keyword evidence="2" id="KW-1185">Reference proteome</keyword>
<protein>
    <submittedName>
        <fullName evidence="1">Uncharacterized protein</fullName>
    </submittedName>
</protein>
<name>A0ABP0HMX4_9DINO</name>
<reference evidence="1 2" key="1">
    <citation type="submission" date="2024-02" db="EMBL/GenBank/DDBJ databases">
        <authorList>
            <person name="Chen Y."/>
            <person name="Shah S."/>
            <person name="Dougan E. K."/>
            <person name="Thang M."/>
            <person name="Chan C."/>
        </authorList>
    </citation>
    <scope>NUCLEOTIDE SEQUENCE [LARGE SCALE GENOMIC DNA]</scope>
</reference>
<proteinExistence type="predicted"/>
<comment type="caution">
    <text evidence="1">The sequence shown here is derived from an EMBL/GenBank/DDBJ whole genome shotgun (WGS) entry which is preliminary data.</text>
</comment>
<evidence type="ECO:0000313" key="2">
    <source>
        <dbReference type="Proteomes" id="UP001642484"/>
    </source>
</evidence>